<keyword evidence="2 7" id="KW-0813">Transport</keyword>
<feature type="region of interest" description="Disordered" evidence="9">
    <location>
        <begin position="690"/>
        <end position="753"/>
    </location>
</feature>
<dbReference type="Pfam" id="PF01602">
    <property type="entry name" value="Adaptin_N"/>
    <property type="match status" value="1"/>
</dbReference>
<protein>
    <recommendedName>
        <fullName evidence="7">AP-2 complex subunit alpha</fullName>
    </recommendedName>
</protein>
<dbReference type="SMART" id="SM00809">
    <property type="entry name" value="Alpha_adaptinC2"/>
    <property type="match status" value="1"/>
</dbReference>
<evidence type="ECO:0000256" key="4">
    <source>
        <dbReference type="ARBA" id="ARBA00022927"/>
    </source>
</evidence>
<dbReference type="PANTHER" id="PTHR22780">
    <property type="entry name" value="ADAPTIN, ALPHA/GAMMA/EPSILON"/>
    <property type="match status" value="1"/>
</dbReference>
<dbReference type="Gene3D" id="3.30.310.10">
    <property type="entry name" value="TATA-Binding Protein"/>
    <property type="match status" value="1"/>
</dbReference>
<dbReference type="SUPFAM" id="SSF49348">
    <property type="entry name" value="Clathrin adaptor appendage domain"/>
    <property type="match status" value="1"/>
</dbReference>
<proteinExistence type="inferred from homology"/>
<evidence type="ECO:0000256" key="2">
    <source>
        <dbReference type="ARBA" id="ARBA00022448"/>
    </source>
</evidence>
<dbReference type="Gene3D" id="1.25.10.10">
    <property type="entry name" value="Leucine-rich Repeat Variant"/>
    <property type="match status" value="1"/>
</dbReference>
<dbReference type="InterPro" id="IPR017104">
    <property type="entry name" value="AP2_complex_asu"/>
</dbReference>
<comment type="similarity">
    <text evidence="7">Belongs to the adaptor complexes large subunit family.</text>
</comment>
<feature type="compositionally biased region" description="Polar residues" evidence="9">
    <location>
        <begin position="697"/>
        <end position="716"/>
    </location>
</feature>
<dbReference type="PIRSF" id="PIRSF037091">
    <property type="entry name" value="AP2_complex_alpha"/>
    <property type="match status" value="1"/>
</dbReference>
<dbReference type="SUPFAM" id="SSF55711">
    <property type="entry name" value="Subdomain of clathrin and coatomer appendage domain"/>
    <property type="match status" value="1"/>
</dbReference>
<dbReference type="InterPro" id="IPR011989">
    <property type="entry name" value="ARM-like"/>
</dbReference>
<dbReference type="InterPro" id="IPR009028">
    <property type="entry name" value="Coatomer/calthrin_app_sub_C"/>
</dbReference>
<evidence type="ECO:0000313" key="12">
    <source>
        <dbReference type="Proteomes" id="UP000019375"/>
    </source>
</evidence>
<accession>A0A8J2TAV3</accession>
<keyword evidence="5 7" id="KW-0472">Membrane</keyword>
<evidence type="ECO:0000256" key="5">
    <source>
        <dbReference type="ARBA" id="ARBA00023136"/>
    </source>
</evidence>
<keyword evidence="6 7" id="KW-0168">Coated pit</keyword>
<dbReference type="InterPro" id="IPR050840">
    <property type="entry name" value="Adaptor_Complx_Large_Subunit"/>
</dbReference>
<evidence type="ECO:0000256" key="9">
    <source>
        <dbReference type="SAM" id="MobiDB-lite"/>
    </source>
</evidence>
<dbReference type="InterPro" id="IPR013041">
    <property type="entry name" value="Clathrin_app_Ig-like_sf"/>
</dbReference>
<dbReference type="GO" id="GO:0030122">
    <property type="term" value="C:AP-2 adaptor complex"/>
    <property type="evidence" value="ECO:0007669"/>
    <property type="project" value="InterPro"/>
</dbReference>
<dbReference type="InterPro" id="IPR012295">
    <property type="entry name" value="TBP_dom_sf"/>
</dbReference>
<evidence type="ECO:0000313" key="11">
    <source>
        <dbReference type="EMBL" id="CDF91553.1"/>
    </source>
</evidence>
<evidence type="ECO:0000259" key="10">
    <source>
        <dbReference type="SMART" id="SM00809"/>
    </source>
</evidence>
<feature type="binding site" evidence="8">
    <location>
        <begin position="74"/>
        <end position="78"/>
    </location>
    <ligand>
        <name>a 1,2-diacyl-sn-glycero-3-phospho-(1D-myo-inositol-3,4,5-trisphosphate)</name>
        <dbReference type="ChEBI" id="CHEBI:57836"/>
    </ligand>
</feature>
<gene>
    <name evidence="11" type="ORF">BN860_01552g</name>
</gene>
<dbReference type="Proteomes" id="UP000019375">
    <property type="component" value="Unassembled WGS sequence"/>
</dbReference>
<dbReference type="SUPFAM" id="SSF48371">
    <property type="entry name" value="ARM repeat"/>
    <property type="match status" value="1"/>
</dbReference>
<organism evidence="11 12">
    <name type="scientific">Zygosaccharomyces bailii (strain CLIB 213 / ATCC 58445 / CBS 680 / BCRC 21525 / NBRC 1098 / NCYC 1416 / NRRL Y-2227)</name>
    <dbReference type="NCBI Taxonomy" id="1333698"/>
    <lineage>
        <taxon>Eukaryota</taxon>
        <taxon>Fungi</taxon>
        <taxon>Dikarya</taxon>
        <taxon>Ascomycota</taxon>
        <taxon>Saccharomycotina</taxon>
        <taxon>Saccharomycetes</taxon>
        <taxon>Saccharomycetales</taxon>
        <taxon>Saccharomycetaceae</taxon>
        <taxon>Zygosaccharomyces</taxon>
    </lineage>
</organism>
<dbReference type="OrthoDB" id="28053at2759"/>
<sequence>MERRKTVINPVSNSSSSTIKGLQLFIADLRATQQSEEQEKRIQSELIKIQQHFELASKKPNKGNDKLAGYQRKKYIAKLAYIYITSHTTKLNNIIFGLDQVVELLKSSVFSEKFLAYMTLELFYVHPLVVSKVTEQVAHQVCQDLAGNNDNIAALALNFVGVVGKLDVELARNEDVVGEVFQILRSPTSSHYLKKKAALAFLMLLKSNVHILTDDAQRKQSWIQRILSLLDDTHNYRLMLPVLPLVEYIAKYVDPTYCIRLLPQLTQILYNCIVVGTAPDGHFPSEFKFANVPNPWIITKIVSLLSVLIVSPIEAAVTSSQLVHSSNIDPETLGKLRTCVAKAIDLGTKQWNDPMEKIVLNSVLFSLINFASKLEPSQEAVSSSVTALCSLFTSGEINIRYLTLDSLVKLCSLSGKPAIDTVRLHNLDTIFRLLTSERDTSIVKKVVDLLYTFTDVNNVKTIVEKLFNHISASKHPVDPSIKSDIAVKIAILTEKYATDTNWFVVVSLRLLSMTTLSTLNDDEIWQRLCQIVVNNQQLQKLTCEQLLRYLNDSRANEALVKTGAFLIGEYADLVIDKLSVGDLFNLFADKYFVVSNITRAMILTTMIKLYRMEPRIESVVIKFFQLELNSLDIELQIRSYEYLNMIQLCKLNGNMELLNALLAPMPPFNTKSNPLLKRLGSLPSSGGSATMVDLLGSSDNETDSNPNTPVTYSNGTRPPPPPPPSRPIKSMATGGRTDLPGSSGSNGIPNDHDAGAEYYAQQKLTANWEEGFVRMLSHRKGILYNSPLLRVIYNISQPQPEQPSQLRITLTFVNHSEWEVTGISTEIIAARTQDNPEYVLQNILPPSSTRIAPHKRAEQSFDVIVRRPFNVEMSPLVNVFFSCGGSTNLVTLKAAVGVTSTLLANIHSASALSLPQFVSRWRTLSEALGKESEYSIDGVNLTRRKPGGIFESGSNLATIAQTITRMGFGIANQASVPNTVFASGIVHTKSNGNFGTLVKVKYLDEASQLSITCKTTTPGALSQYVVECMEYALTN</sequence>
<evidence type="ECO:0000256" key="6">
    <source>
        <dbReference type="ARBA" id="ARBA00023176"/>
    </source>
</evidence>
<feature type="compositionally biased region" description="Pro residues" evidence="9">
    <location>
        <begin position="717"/>
        <end position="726"/>
    </location>
</feature>
<dbReference type="GO" id="GO:0035615">
    <property type="term" value="F:clathrin adaptor activity"/>
    <property type="evidence" value="ECO:0007669"/>
    <property type="project" value="InterPro"/>
</dbReference>
<comment type="subcellular location">
    <subcellularLocation>
        <location evidence="1">Membrane</location>
        <location evidence="1">Coated pit</location>
        <topology evidence="1">Peripheral membrane protein</topology>
        <orientation evidence="1">Cytoplasmic side</orientation>
    </subcellularLocation>
</comment>
<comment type="function">
    <text evidence="7">Adaptins are components of the adaptor complexes which link clathrin to receptors in coated vesicles. Clathrin-associated protein complexes are believed to interact with the cytoplasmic tails of membrane proteins, leading to their selection and concentration.</text>
</comment>
<dbReference type="GO" id="GO:0072583">
    <property type="term" value="P:clathrin-dependent endocytosis"/>
    <property type="evidence" value="ECO:0007669"/>
    <property type="project" value="InterPro"/>
</dbReference>
<dbReference type="InterPro" id="IPR008152">
    <property type="entry name" value="Clathrin_a/b/g-adaptin_app_Ig"/>
</dbReference>
<keyword evidence="3 7" id="KW-0254">Endocytosis</keyword>
<name>A0A8J2TAV3_ZYGB2</name>
<feature type="domain" description="Clathrin adaptor alpha/beta/gamma-adaptin appendage Ig-like subdomain" evidence="10">
    <location>
        <begin position="773"/>
        <end position="895"/>
    </location>
</feature>
<dbReference type="EMBL" id="HG316465">
    <property type="protein sequence ID" value="CDF91553.1"/>
    <property type="molecule type" value="Genomic_DNA"/>
</dbReference>
<keyword evidence="12" id="KW-1185">Reference proteome</keyword>
<feature type="binding site" evidence="8">
    <location>
        <position position="70"/>
    </location>
    <ligand>
        <name>a 1,2-diacyl-sn-glycero-3-phospho-(1D-myo-inositol-3,4,5-trisphosphate)</name>
        <dbReference type="ChEBI" id="CHEBI:57836"/>
    </ligand>
</feature>
<evidence type="ECO:0000256" key="7">
    <source>
        <dbReference type="PIRNR" id="PIRNR037091"/>
    </source>
</evidence>
<evidence type="ECO:0000256" key="3">
    <source>
        <dbReference type="ARBA" id="ARBA00022583"/>
    </source>
</evidence>
<evidence type="ECO:0000256" key="8">
    <source>
        <dbReference type="PIRSR" id="PIRSR037091-1"/>
    </source>
</evidence>
<reference evidence="12" key="1">
    <citation type="journal article" date="2013" name="Genome Announc.">
        <title>Genome sequence of the food spoilage yeast Zygosaccharomyces bailii CLIB 213(T).</title>
        <authorList>
            <person name="Galeote V."/>
            <person name="Bigey F."/>
            <person name="Devillers H."/>
            <person name="Neuveglise C."/>
            <person name="Dequin S."/>
        </authorList>
    </citation>
    <scope>NUCLEOTIDE SEQUENCE [LARGE SCALE GENOMIC DNA]</scope>
    <source>
        <strain evidence="12">CLIB 213 / ATCC 58445 / CBS 680 / CCRC 21525 / NBRC 1098 / NCYC 1416 / NRRL Y-2227</strain>
    </source>
</reference>
<dbReference type="GO" id="GO:0006886">
    <property type="term" value="P:intracellular protein transport"/>
    <property type="evidence" value="ECO:0007669"/>
    <property type="project" value="UniProtKB-UniRule"/>
</dbReference>
<evidence type="ECO:0000256" key="1">
    <source>
        <dbReference type="ARBA" id="ARBA00004277"/>
    </source>
</evidence>
<keyword evidence="4 7" id="KW-0653">Protein transport</keyword>
<dbReference type="InterPro" id="IPR016024">
    <property type="entry name" value="ARM-type_fold"/>
</dbReference>
<dbReference type="AlphaFoldDB" id="A0A8J2TAV3"/>
<dbReference type="InterPro" id="IPR002553">
    <property type="entry name" value="Clathrin/coatomer_adapt-like_N"/>
</dbReference>
<dbReference type="Gene3D" id="2.60.40.1230">
    <property type="match status" value="1"/>
</dbReference>